<feature type="compositionally biased region" description="Basic and acidic residues" evidence="6">
    <location>
        <begin position="839"/>
        <end position="851"/>
    </location>
</feature>
<dbReference type="NCBIfam" id="NF033442">
    <property type="entry name" value="BREX_PglW"/>
    <property type="match status" value="1"/>
</dbReference>
<dbReference type="PANTHER" id="PTHR43289:SF34">
    <property type="entry name" value="SERINE_THREONINE-PROTEIN KINASE YBDM-RELATED"/>
    <property type="match status" value="1"/>
</dbReference>
<dbReference type="OrthoDB" id="3404503at2"/>
<dbReference type="InterPro" id="IPR000719">
    <property type="entry name" value="Prot_kinase_dom"/>
</dbReference>
<feature type="domain" description="Protein kinase" evidence="7">
    <location>
        <begin position="563"/>
        <end position="824"/>
    </location>
</feature>
<dbReference type="Proteomes" id="UP000251891">
    <property type="component" value="Unassembled WGS sequence"/>
</dbReference>
<evidence type="ECO:0000256" key="4">
    <source>
        <dbReference type="ARBA" id="ARBA00022840"/>
    </source>
</evidence>
<dbReference type="InterPro" id="IPR011009">
    <property type="entry name" value="Kinase-like_dom_sf"/>
</dbReference>
<evidence type="ECO:0000256" key="2">
    <source>
        <dbReference type="ARBA" id="ARBA00022741"/>
    </source>
</evidence>
<dbReference type="Gene3D" id="1.10.510.10">
    <property type="entry name" value="Transferase(Phosphotransferase) domain 1"/>
    <property type="match status" value="2"/>
</dbReference>
<accession>A0A365H3P9</accession>
<keyword evidence="4 5" id="KW-0067">ATP-binding</keyword>
<evidence type="ECO:0000256" key="6">
    <source>
        <dbReference type="SAM" id="MobiDB-lite"/>
    </source>
</evidence>
<sequence>MNQNRSANNATTVGPADSGWARARGTRVVSGGTRPKPRPPASARRWFQERTSDYPHEQEALDYIERLVPKNEPYRAWATFSFTARSGRVNECDLFLVTPSGLHLVELKAHPGRVVNNGRTWRFHTPHKQILTIRSSPLHLTDLKSKELKGQLEWAARQLGLTGLVIPRIEPSVFLTDPNLLCELDEVQRTRVFGREPGSGLPTFLDGILLKSPPRNAQPIPARLSQQLPQLLKKIGISQSQRHLRFGDDWQLEPDVLDAGPTWEDRFARKSGIVSEEGRVRIYLVNLQATDEDRASVNRAALREYQVLQGIAHPGIAQAIDLRDHMGGPAILFRHRQSDLRLDSYLDVHGPSLSPETRLDLVRQLAEAVRYAHGRSLYHRALSARSVYVAAHADGSDPILRIVDWQTAARDFDTTTSRSSLGNSPVADDHVEDSAQVYLAPEFDNDFPDPVELDVFGLGAVSYLILTGQPPAVDRATLIDRITADRGLHPFAVAEGLSTDLDDLVFRATQGEVTDRLESAERFLEELDRAALPVEEAAATWAGGDPLAAEPGTVIDGDALGAWTVERVLGTGSTGRAFLVTRPVEDEDGDASRERRVFKIALNEDRAAAQLRKEAQLLDQVGGGAIVRLLAGPRELNDRTVLDLEYAGDRSLRTWLDTEGKLTYHQLNQFGADLFRALDQLAGKGLRHRDIKPENLGVFQRVDRVWELKLFDFSHAAASDRDVRTGTRGYLDPFIGTTRRPAFDDHAERYAAAVTLHEMSTKERPTWGDGQSDPKVIDDPCPKLSADLFEPALRDGLTAFFRRALHREVAERFDTFRMMEEAWREIFRAADATAPPGAHSDETLEEQRESAAEAATLETNLRESGLSPRAVSVADGFNATTVDQLLKVAPHELARARGAGSNVRRELLRRHKQWTAALLSPTEPPPVREDAPATLTRSGFDARLRVDELARLLTPAPGRRGSKTPKVIRLTLGLPVDDAEPFPSWPTGTEIADRLDMTSAGVYQAQGKSYKLWFEAPWLRSVRDDLVAVLAAAGRIMTATELAAAFRVRRGGADGSQEQALAQATTVIRAAILAETWSGADRPADDEPRLEVTRLRGHVLVSLESLPGTDDPSPRELSDYAVKLAGEADRLVAADPLPGKSEVTRALREVAAPAGMPALAETRLLSLAAAVSGTAVASPRLDLYPRDLDLVRALRISQAAAGARPDRGIKHAALLDRLRAWFPDLAALDPEPTYFDLEEALREAGFQFSYDPKSTEFRPPAPSPQWTSTGTDLLSGPLAPADTVPEHLRRPAHRTAANLARALAEGGFVALTVDQRHLPGTAGLLARTHPVAEVDVTAAFLDQMRALAEENSQPWPGLLRADEKYARTAVIPAGLRSYVSLAWERTTAAITALADAPRKILLLHNAGLLARYHEDGGHRTLVSLQQAARGPESLPYGLWLLCPSEAPKSIPHLDGRTVEAIDASEWSVLDRPYLDTLRKA</sequence>
<dbReference type="GO" id="GO:0004674">
    <property type="term" value="F:protein serine/threonine kinase activity"/>
    <property type="evidence" value="ECO:0007669"/>
    <property type="project" value="TreeGrafter"/>
</dbReference>
<reference evidence="8 9" key="1">
    <citation type="submission" date="2018-06" db="EMBL/GenBank/DDBJ databases">
        <title>Actinomadura craniellae sp. nov. isolated from marine sponge Craniella sp.</title>
        <authorList>
            <person name="Li L."/>
            <person name="Xu Q.H."/>
            <person name="Lin H.W."/>
            <person name="Lu Y.H."/>
        </authorList>
    </citation>
    <scope>NUCLEOTIDE SEQUENCE [LARGE SCALE GENOMIC DNA]</scope>
    <source>
        <strain evidence="8 9">LHW63021</strain>
    </source>
</reference>
<dbReference type="Pfam" id="PF08378">
    <property type="entry name" value="NERD"/>
    <property type="match status" value="1"/>
</dbReference>
<keyword evidence="1" id="KW-0808">Transferase</keyword>
<evidence type="ECO:0000256" key="5">
    <source>
        <dbReference type="PROSITE-ProRule" id="PRU10141"/>
    </source>
</evidence>
<evidence type="ECO:0000259" key="7">
    <source>
        <dbReference type="PROSITE" id="PS50011"/>
    </source>
</evidence>
<dbReference type="Pfam" id="PF00069">
    <property type="entry name" value="Pkinase"/>
    <property type="match status" value="2"/>
</dbReference>
<dbReference type="SMART" id="SM00220">
    <property type="entry name" value="S_TKc"/>
    <property type="match status" value="1"/>
</dbReference>
<comment type="caution">
    <text evidence="8">The sequence shown here is derived from an EMBL/GenBank/DDBJ whole genome shotgun (WGS) entry which is preliminary data.</text>
</comment>
<dbReference type="EMBL" id="QLYX01000011">
    <property type="protein sequence ID" value="RAY12853.1"/>
    <property type="molecule type" value="Genomic_DNA"/>
</dbReference>
<evidence type="ECO:0000313" key="8">
    <source>
        <dbReference type="EMBL" id="RAY12853.1"/>
    </source>
</evidence>
<feature type="region of interest" description="Disordered" evidence="6">
    <location>
        <begin position="1"/>
        <end position="44"/>
    </location>
</feature>
<feature type="binding site" evidence="5">
    <location>
        <position position="599"/>
    </location>
    <ligand>
        <name>ATP</name>
        <dbReference type="ChEBI" id="CHEBI:30616"/>
    </ligand>
</feature>
<evidence type="ECO:0000256" key="1">
    <source>
        <dbReference type="ARBA" id="ARBA00022679"/>
    </source>
</evidence>
<evidence type="ECO:0000256" key="3">
    <source>
        <dbReference type="ARBA" id="ARBA00022777"/>
    </source>
</evidence>
<feature type="domain" description="Protein kinase" evidence="7">
    <location>
        <begin position="251"/>
        <end position="532"/>
    </location>
</feature>
<dbReference type="InterPro" id="IPR017441">
    <property type="entry name" value="Protein_kinase_ATP_BS"/>
</dbReference>
<keyword evidence="3 8" id="KW-0418">Kinase</keyword>
<dbReference type="InterPro" id="IPR011528">
    <property type="entry name" value="NERD"/>
</dbReference>
<proteinExistence type="predicted"/>
<dbReference type="InterPro" id="IPR049832">
    <property type="entry name" value="BREX_PglW"/>
</dbReference>
<dbReference type="SUPFAM" id="SSF56112">
    <property type="entry name" value="Protein kinase-like (PK-like)"/>
    <property type="match status" value="2"/>
</dbReference>
<protein>
    <submittedName>
        <fullName evidence="8">BREX system serine/threonine kinase PglW</fullName>
    </submittedName>
</protein>
<dbReference type="PROSITE" id="PS50011">
    <property type="entry name" value="PROTEIN_KINASE_DOM"/>
    <property type="match status" value="2"/>
</dbReference>
<keyword evidence="2 5" id="KW-0547">Nucleotide-binding</keyword>
<gene>
    <name evidence="8" type="primary">pglW</name>
    <name evidence="8" type="ORF">DPM19_22815</name>
</gene>
<feature type="compositionally biased region" description="Polar residues" evidence="6">
    <location>
        <begin position="1"/>
        <end position="12"/>
    </location>
</feature>
<feature type="region of interest" description="Disordered" evidence="6">
    <location>
        <begin position="833"/>
        <end position="852"/>
    </location>
</feature>
<name>A0A365H3P9_9ACTN</name>
<keyword evidence="9" id="KW-1185">Reference proteome</keyword>
<dbReference type="GO" id="GO:0005524">
    <property type="term" value="F:ATP binding"/>
    <property type="evidence" value="ECO:0007669"/>
    <property type="project" value="UniProtKB-UniRule"/>
</dbReference>
<evidence type="ECO:0000313" key="9">
    <source>
        <dbReference type="Proteomes" id="UP000251891"/>
    </source>
</evidence>
<dbReference type="PANTHER" id="PTHR43289">
    <property type="entry name" value="MITOGEN-ACTIVATED PROTEIN KINASE KINASE KINASE 20-RELATED"/>
    <property type="match status" value="1"/>
</dbReference>
<organism evidence="8 9">
    <name type="scientific">Actinomadura craniellae</name>
    <dbReference type="NCBI Taxonomy" id="2231787"/>
    <lineage>
        <taxon>Bacteria</taxon>
        <taxon>Bacillati</taxon>
        <taxon>Actinomycetota</taxon>
        <taxon>Actinomycetes</taxon>
        <taxon>Streptosporangiales</taxon>
        <taxon>Thermomonosporaceae</taxon>
        <taxon>Actinomadura</taxon>
    </lineage>
</organism>
<dbReference type="PROSITE" id="PS00107">
    <property type="entry name" value="PROTEIN_KINASE_ATP"/>
    <property type="match status" value="1"/>
</dbReference>